<keyword evidence="3" id="KW-1185">Reference proteome</keyword>
<evidence type="ECO:0000313" key="3">
    <source>
        <dbReference type="Proteomes" id="UP000284202"/>
    </source>
</evidence>
<comment type="caution">
    <text evidence="2">The sequence shown here is derived from an EMBL/GenBank/DDBJ whole genome shotgun (WGS) entry which is preliminary data.</text>
</comment>
<dbReference type="SUPFAM" id="SSF54637">
    <property type="entry name" value="Thioesterase/thiol ester dehydrase-isomerase"/>
    <property type="match status" value="1"/>
</dbReference>
<reference evidence="3" key="1">
    <citation type="submission" date="2018-09" db="EMBL/GenBank/DDBJ databases">
        <title>Acidovorax cavernicola nov. sp. isolated from Gruta de las Maravillas (Aracena, Spain).</title>
        <authorList>
            <person name="Jurado V."/>
            <person name="Gutierrez-Patricio S."/>
            <person name="Gonzalez-Pimentel J.L."/>
            <person name="Miller A.Z."/>
            <person name="Laiz L."/>
            <person name="Saiz-Jimenez C."/>
        </authorList>
    </citation>
    <scope>NUCLEOTIDE SEQUENCE [LARGE SCALE GENOMIC DNA]</scope>
    <source>
        <strain evidence="3">1011MAR3C25</strain>
    </source>
</reference>
<evidence type="ECO:0000313" key="2">
    <source>
        <dbReference type="EMBL" id="RJE89557.1"/>
    </source>
</evidence>
<dbReference type="PANTHER" id="PTHR43664">
    <property type="entry name" value="MONOAMINE OXIDASE-RELATED"/>
    <property type="match status" value="1"/>
</dbReference>
<dbReference type="Pfam" id="PF01575">
    <property type="entry name" value="MaoC_dehydratas"/>
    <property type="match status" value="1"/>
</dbReference>
<proteinExistence type="predicted"/>
<protein>
    <recommendedName>
        <fullName evidence="1">MaoC-like domain-containing protein</fullName>
    </recommendedName>
</protein>
<dbReference type="AlphaFoldDB" id="A0A418T8R0"/>
<dbReference type="PANTHER" id="PTHR43664:SF1">
    <property type="entry name" value="BETA-METHYLMALYL-COA DEHYDRATASE"/>
    <property type="match status" value="1"/>
</dbReference>
<evidence type="ECO:0000259" key="1">
    <source>
        <dbReference type="Pfam" id="PF01575"/>
    </source>
</evidence>
<organism evidence="2 3">
    <name type="scientific">Paracoccus onubensis</name>
    <dbReference type="NCBI Taxonomy" id="1675788"/>
    <lineage>
        <taxon>Bacteria</taxon>
        <taxon>Pseudomonadati</taxon>
        <taxon>Pseudomonadota</taxon>
        <taxon>Alphaproteobacteria</taxon>
        <taxon>Rhodobacterales</taxon>
        <taxon>Paracoccaceae</taxon>
        <taxon>Paracoccus</taxon>
    </lineage>
</organism>
<dbReference type="OrthoDB" id="9801735at2"/>
<feature type="domain" description="MaoC-like" evidence="1">
    <location>
        <begin position="399"/>
        <end position="497"/>
    </location>
</feature>
<dbReference type="InterPro" id="IPR002539">
    <property type="entry name" value="MaoC-like_dom"/>
</dbReference>
<dbReference type="InterPro" id="IPR029069">
    <property type="entry name" value="HotDog_dom_sf"/>
</dbReference>
<name>A0A418T8R0_9RHOB</name>
<dbReference type="Gene3D" id="3.10.129.10">
    <property type="entry name" value="Hotdog Thioesterase"/>
    <property type="match status" value="1"/>
</dbReference>
<sequence>MPSGILRSSLGRNDWRRRPGYGGFTAQTNIWHVMEPRPSWELEIPTSDQATRHCLQQARLTGAKALRMMGLHQRAQLIRGLTKKLPHLTGSGYEAPLARLSGMAASCFCDYPDGKFVPCSAAFAEGDSLTQWIMMPRKGIAFLCGTSDEAVIEAIGPAILSGLPCLLCCSGHGPATDVVCAITDQALLPDGALQHIPLDPADIAPHLTAGDVVCLLDPRPCSAALSSHPLVFTGKVSLEHVSGESHLAVLGPDLTPGSPEFQDFVTRMTADRSGLGPDVHLPRALLPAVDGLDLRLTPYDQPEEVTAAASHAGPVYLHLTSRDGVFLSTILNALAPYCAQITLNGKTCSGERDPLRFMARTTISASADQMTRLTGIWHRGASVRQNGHPFRKSLEQLAPGDRLITPEHKITCEDVERFADLTGDHFYAHMNAEHAKTHPFFEDRVAHGQLIVSIANGLLVDPDPGPVLANLGCNALRFHMPVYFGTSIHVEMTCRQITPRPSGNLGEVRWDCRVLDGDDKLIAEYELLTLVSKQWPSE</sequence>
<dbReference type="InterPro" id="IPR052342">
    <property type="entry name" value="MCH/BMMD"/>
</dbReference>
<accession>A0A418T8R0</accession>
<gene>
    <name evidence="2" type="ORF">D3P04_01235</name>
</gene>
<dbReference type="Proteomes" id="UP000284202">
    <property type="component" value="Unassembled WGS sequence"/>
</dbReference>
<dbReference type="EMBL" id="QZCG01000001">
    <property type="protein sequence ID" value="RJE89557.1"/>
    <property type="molecule type" value="Genomic_DNA"/>
</dbReference>